<dbReference type="Proteomes" id="UP001249851">
    <property type="component" value="Unassembled WGS sequence"/>
</dbReference>
<feature type="chain" id="PRO_5042293173" evidence="2">
    <location>
        <begin position="20"/>
        <end position="417"/>
    </location>
</feature>
<feature type="region of interest" description="Disordered" evidence="1">
    <location>
        <begin position="397"/>
        <end position="417"/>
    </location>
</feature>
<dbReference type="AlphaFoldDB" id="A0AAD9QBG0"/>
<comment type="caution">
    <text evidence="4">The sequence shown here is derived from an EMBL/GenBank/DDBJ whole genome shotgun (WGS) entry which is preliminary data.</text>
</comment>
<keyword evidence="2" id="KW-0732">Signal</keyword>
<reference evidence="4" key="2">
    <citation type="journal article" date="2023" name="Science">
        <title>Genomic signatures of disease resistance in endangered staghorn corals.</title>
        <authorList>
            <person name="Vollmer S.V."/>
            <person name="Selwyn J.D."/>
            <person name="Despard B.A."/>
            <person name="Roesel C.L."/>
        </authorList>
    </citation>
    <scope>NUCLEOTIDE SEQUENCE</scope>
    <source>
        <strain evidence="4">K2</strain>
    </source>
</reference>
<dbReference type="Gene3D" id="2.60.120.650">
    <property type="entry name" value="Cupin"/>
    <property type="match status" value="1"/>
</dbReference>
<dbReference type="EMBL" id="JARQWQ010000046">
    <property type="protein sequence ID" value="KAK2558150.1"/>
    <property type="molecule type" value="Genomic_DNA"/>
</dbReference>
<evidence type="ECO:0000256" key="2">
    <source>
        <dbReference type="SAM" id="SignalP"/>
    </source>
</evidence>
<protein>
    <submittedName>
        <fullName evidence="4">tRNA wybutosine-synthesizing protein 5</fullName>
    </submittedName>
</protein>
<name>A0AAD9QBG0_ACRCE</name>
<proteinExistence type="predicted"/>
<feature type="domain" description="JmjC" evidence="3">
    <location>
        <begin position="130"/>
        <end position="301"/>
    </location>
</feature>
<feature type="signal peptide" evidence="2">
    <location>
        <begin position="1"/>
        <end position="19"/>
    </location>
</feature>
<accession>A0AAD9QBG0</accession>
<dbReference type="PANTHER" id="PTHR12461">
    <property type="entry name" value="HYPOXIA-INDUCIBLE FACTOR 1 ALPHA INHIBITOR-RELATED"/>
    <property type="match status" value="1"/>
</dbReference>
<dbReference type="PROSITE" id="PS51184">
    <property type="entry name" value="JMJC"/>
    <property type="match status" value="1"/>
</dbReference>
<dbReference type="FunFam" id="2.60.120.650:FF:000025">
    <property type="entry name" value="Lysine-specific demethylase 8"/>
    <property type="match status" value="1"/>
</dbReference>
<evidence type="ECO:0000256" key="1">
    <source>
        <dbReference type="SAM" id="MobiDB-lite"/>
    </source>
</evidence>
<dbReference type="InterPro" id="IPR011992">
    <property type="entry name" value="EF-hand-dom_pair"/>
</dbReference>
<sequence length="417" mass="48088">MVWISFCLVLVVLTNSSFGKDTAKLDTKRDYASFPGHLEPLGAKGVKQSIQVLQNYPDPKTFFKTYVVGSKPVLIQNAARLSSAFQKWTDEYFLSLPESTEHKIEVEQRKKEKRTLPAREISFSEFVKIYKEQDIYMVNSVPPFIRGDVLLPSPLLCQDITQKEGILSDAMMWFSSGGTKSVLHLDDGLDNINCLFRGTKEIMFIDYHKYKEKVTIDFPAGGYSSVDVDRVDFEKYPGLAEVEFYNATMQAGDCLFIPQKWYDTTRFHQVRSYGPRNIAVNLWWAHQPGFVPENCDELKSNQTLDKFHFASLDGVFMERERLITAQLRALLGKNEEISYNKFAKRLKKMFELMDTDSDGLFSVDDMEYLEENQELIEPIINELYRVEDLFDTQANDTKGELRSEISSDTVNKDRDEL</sequence>
<dbReference type="SUPFAM" id="SSF47473">
    <property type="entry name" value="EF-hand"/>
    <property type="match status" value="1"/>
</dbReference>
<dbReference type="Pfam" id="PF13621">
    <property type="entry name" value="Cupin_8"/>
    <property type="match status" value="1"/>
</dbReference>
<dbReference type="InterPro" id="IPR003347">
    <property type="entry name" value="JmjC_dom"/>
</dbReference>
<reference evidence="4" key="1">
    <citation type="journal article" date="2023" name="G3 (Bethesda)">
        <title>Whole genome assembly and annotation of the endangered Caribbean coral Acropora cervicornis.</title>
        <authorList>
            <person name="Selwyn J.D."/>
            <person name="Vollmer S.V."/>
        </authorList>
    </citation>
    <scope>NUCLEOTIDE SEQUENCE</scope>
    <source>
        <strain evidence="4">K2</strain>
    </source>
</reference>
<dbReference type="InterPro" id="IPR041667">
    <property type="entry name" value="Cupin_8"/>
</dbReference>
<dbReference type="SUPFAM" id="SSF51197">
    <property type="entry name" value="Clavaminate synthase-like"/>
    <property type="match status" value="1"/>
</dbReference>
<gene>
    <name evidence="4" type="ORF">P5673_019733</name>
</gene>
<dbReference type="PANTHER" id="PTHR12461:SF18">
    <property type="entry name" value="JMJC DOMAIN-CONTAINING PROTEIN"/>
    <property type="match status" value="1"/>
</dbReference>
<evidence type="ECO:0000313" key="4">
    <source>
        <dbReference type="EMBL" id="KAK2558150.1"/>
    </source>
</evidence>
<evidence type="ECO:0000313" key="5">
    <source>
        <dbReference type="Proteomes" id="UP001249851"/>
    </source>
</evidence>
<organism evidence="4 5">
    <name type="scientific">Acropora cervicornis</name>
    <name type="common">Staghorn coral</name>
    <dbReference type="NCBI Taxonomy" id="6130"/>
    <lineage>
        <taxon>Eukaryota</taxon>
        <taxon>Metazoa</taxon>
        <taxon>Cnidaria</taxon>
        <taxon>Anthozoa</taxon>
        <taxon>Hexacorallia</taxon>
        <taxon>Scleractinia</taxon>
        <taxon>Astrocoeniina</taxon>
        <taxon>Acroporidae</taxon>
        <taxon>Acropora</taxon>
    </lineage>
</organism>
<evidence type="ECO:0000259" key="3">
    <source>
        <dbReference type="PROSITE" id="PS51184"/>
    </source>
</evidence>
<keyword evidence="5" id="KW-1185">Reference proteome</keyword>